<comment type="caution">
    <text evidence="1">The sequence shown here is derived from an EMBL/GenBank/DDBJ whole genome shotgun (WGS) entry which is preliminary data.</text>
</comment>
<accession>A0A4Y2LEL8</accession>
<dbReference type="OrthoDB" id="6418278at2759"/>
<dbReference type="EMBL" id="BGPR01005754">
    <property type="protein sequence ID" value="GBN13138.1"/>
    <property type="molecule type" value="Genomic_DNA"/>
</dbReference>
<evidence type="ECO:0000313" key="1">
    <source>
        <dbReference type="EMBL" id="GBN13138.1"/>
    </source>
</evidence>
<dbReference type="AlphaFoldDB" id="A0A4Y2LEL8"/>
<name>A0A4Y2LEL8_ARAVE</name>
<sequence length="307" mass="35644">MKTLDELIQFILRHDHVVVFGNLGRNPQVIIDSLATDPGLNVAIVSKYFWCDPTEDNRIRVVKPELPVDSCDLFIVMEPTPFEEIQKPPKASRIVIFTSHFAYKTKKETVWTNVCYFHTDIYGIPDKIKHTQELLKLQDHSIQTQNVNQIFVESMNKFIISGTPDTPLDTSNTYIIIDLIRYEVPYIMFLAFLNSFDYMLANKDKVKRWVICFNQRTGRKGFDEFILHCLDKLFCKNFEHGNVTETGKILALLPYYKSGSVDRSFVIPKFRFGDVEYISPSTTLEACKAATMYNLDHWVGNIYRIKD</sequence>
<dbReference type="Proteomes" id="UP000499080">
    <property type="component" value="Unassembled WGS sequence"/>
</dbReference>
<gene>
    <name evidence="1" type="ORF">AVEN_257714_1</name>
</gene>
<protein>
    <submittedName>
        <fullName evidence="1">Uncharacterized protein</fullName>
    </submittedName>
</protein>
<reference evidence="1 2" key="1">
    <citation type="journal article" date="2019" name="Sci. Rep.">
        <title>Orb-weaving spider Araneus ventricosus genome elucidates the spidroin gene catalogue.</title>
        <authorList>
            <person name="Kono N."/>
            <person name="Nakamura H."/>
            <person name="Ohtoshi R."/>
            <person name="Moran D.A.P."/>
            <person name="Shinohara A."/>
            <person name="Yoshida Y."/>
            <person name="Fujiwara M."/>
            <person name="Mori M."/>
            <person name="Tomita M."/>
            <person name="Arakawa K."/>
        </authorList>
    </citation>
    <scope>NUCLEOTIDE SEQUENCE [LARGE SCALE GENOMIC DNA]</scope>
</reference>
<proteinExistence type="predicted"/>
<keyword evidence="2" id="KW-1185">Reference proteome</keyword>
<evidence type="ECO:0000313" key="2">
    <source>
        <dbReference type="Proteomes" id="UP000499080"/>
    </source>
</evidence>
<organism evidence="1 2">
    <name type="scientific">Araneus ventricosus</name>
    <name type="common">Orbweaver spider</name>
    <name type="synonym">Epeira ventricosa</name>
    <dbReference type="NCBI Taxonomy" id="182803"/>
    <lineage>
        <taxon>Eukaryota</taxon>
        <taxon>Metazoa</taxon>
        <taxon>Ecdysozoa</taxon>
        <taxon>Arthropoda</taxon>
        <taxon>Chelicerata</taxon>
        <taxon>Arachnida</taxon>
        <taxon>Araneae</taxon>
        <taxon>Araneomorphae</taxon>
        <taxon>Entelegynae</taxon>
        <taxon>Araneoidea</taxon>
        <taxon>Araneidae</taxon>
        <taxon>Araneus</taxon>
    </lineage>
</organism>